<dbReference type="AlphaFoldDB" id="A0A1X3DJ48"/>
<evidence type="ECO:0000313" key="4">
    <source>
        <dbReference type="EMBL" id="OSI23195.1"/>
    </source>
</evidence>
<sequence>MSKRIRTHYDNLKVSQDAPIEVIRAAYRSLCKKYHPDQNHDNPDADRIMSLINRSYAVLSDPEQRRAHDEWIAAQKHGHTVNTVATAAEDYSAAPPASRPSETDSETDNVLHQTLHKRRLWLGLVFFLMVFGGLFWLADQQRQAVSDMPQTRGGEDAAASYPEFAQYLAGYPVLAEHGNGMVKINNGTNRSAVFIQIYPADQKNAIRTLYIPPAADFTVFKLEAGSYTLNYRQLLNDVWEQADFHISDGQTQAANVHLKPARVATP</sequence>
<dbReference type="GO" id="GO:0051082">
    <property type="term" value="F:unfolded protein binding"/>
    <property type="evidence" value="ECO:0007669"/>
    <property type="project" value="TreeGrafter"/>
</dbReference>
<dbReference type="GO" id="GO:0005737">
    <property type="term" value="C:cytoplasm"/>
    <property type="evidence" value="ECO:0007669"/>
    <property type="project" value="TreeGrafter"/>
</dbReference>
<organism evidence="4 5">
    <name type="scientific">Neisseria dumasiana</name>
    <dbReference type="NCBI Taxonomy" id="1931275"/>
    <lineage>
        <taxon>Bacteria</taxon>
        <taxon>Pseudomonadati</taxon>
        <taxon>Pseudomonadota</taxon>
        <taxon>Betaproteobacteria</taxon>
        <taxon>Neisseriales</taxon>
        <taxon>Neisseriaceae</taxon>
        <taxon>Neisseria</taxon>
    </lineage>
</organism>
<dbReference type="PROSITE" id="PS50076">
    <property type="entry name" value="DNAJ_2"/>
    <property type="match status" value="1"/>
</dbReference>
<dbReference type="STRING" id="1931275.BV914_11095"/>
<dbReference type="Proteomes" id="UP000193303">
    <property type="component" value="Unassembled WGS sequence"/>
</dbReference>
<dbReference type="CDD" id="cd06257">
    <property type="entry name" value="DnaJ"/>
    <property type="match status" value="1"/>
</dbReference>
<dbReference type="OrthoDB" id="8960697at2"/>
<keyword evidence="2" id="KW-0812">Transmembrane</keyword>
<protein>
    <recommendedName>
        <fullName evidence="3">J domain-containing protein</fullName>
    </recommendedName>
</protein>
<dbReference type="InterPro" id="IPR001623">
    <property type="entry name" value="DnaJ_domain"/>
</dbReference>
<dbReference type="Gene3D" id="1.10.287.110">
    <property type="entry name" value="DnaJ domain"/>
    <property type="match status" value="1"/>
</dbReference>
<keyword evidence="2" id="KW-1133">Transmembrane helix</keyword>
<dbReference type="GO" id="GO:0042026">
    <property type="term" value="P:protein refolding"/>
    <property type="evidence" value="ECO:0007669"/>
    <property type="project" value="TreeGrafter"/>
</dbReference>
<dbReference type="EMBL" id="MTAB01000007">
    <property type="protein sequence ID" value="OSI23195.1"/>
    <property type="molecule type" value="Genomic_DNA"/>
</dbReference>
<keyword evidence="2" id="KW-0472">Membrane</keyword>
<dbReference type="PANTHER" id="PTHR43096:SF52">
    <property type="entry name" value="DNAJ HOMOLOG 1, MITOCHONDRIAL-RELATED"/>
    <property type="match status" value="1"/>
</dbReference>
<keyword evidence="1" id="KW-0143">Chaperone</keyword>
<dbReference type="PRINTS" id="PR00625">
    <property type="entry name" value="JDOMAIN"/>
</dbReference>
<comment type="caution">
    <text evidence="4">The sequence shown here is derived from an EMBL/GenBank/DDBJ whole genome shotgun (WGS) entry which is preliminary data.</text>
</comment>
<dbReference type="InterPro" id="IPR036869">
    <property type="entry name" value="J_dom_sf"/>
</dbReference>
<evidence type="ECO:0000259" key="3">
    <source>
        <dbReference type="PROSITE" id="PS50076"/>
    </source>
</evidence>
<name>A0A1X3DJ48_9NEIS</name>
<feature type="domain" description="J" evidence="3">
    <location>
        <begin position="7"/>
        <end position="72"/>
    </location>
</feature>
<dbReference type="SMART" id="SM00271">
    <property type="entry name" value="DnaJ"/>
    <property type="match status" value="1"/>
</dbReference>
<evidence type="ECO:0000313" key="5">
    <source>
        <dbReference type="Proteomes" id="UP000193303"/>
    </source>
</evidence>
<evidence type="ECO:0000256" key="1">
    <source>
        <dbReference type="ARBA" id="ARBA00023186"/>
    </source>
</evidence>
<evidence type="ECO:0000256" key="2">
    <source>
        <dbReference type="SAM" id="Phobius"/>
    </source>
</evidence>
<feature type="transmembrane region" description="Helical" evidence="2">
    <location>
        <begin position="120"/>
        <end position="138"/>
    </location>
</feature>
<dbReference type="Pfam" id="PF00226">
    <property type="entry name" value="DnaJ"/>
    <property type="match status" value="1"/>
</dbReference>
<accession>A0A1X3DJ48</accession>
<dbReference type="PANTHER" id="PTHR43096">
    <property type="entry name" value="DNAJ HOMOLOG 1, MITOCHONDRIAL-RELATED"/>
    <property type="match status" value="1"/>
</dbReference>
<proteinExistence type="predicted"/>
<dbReference type="RefSeq" id="WP_085358713.1">
    <property type="nucleotide sequence ID" value="NZ_MTAB01000007.1"/>
</dbReference>
<dbReference type="SUPFAM" id="SSF46565">
    <property type="entry name" value="Chaperone J-domain"/>
    <property type="match status" value="1"/>
</dbReference>
<reference evidence="5" key="1">
    <citation type="submission" date="2017-01" db="EMBL/GenBank/DDBJ databases">
        <authorList>
            <person name="Mah S.A."/>
            <person name="Swanson W.J."/>
            <person name="Moy G.W."/>
            <person name="Vacquier V.D."/>
        </authorList>
    </citation>
    <scope>NUCLEOTIDE SEQUENCE [LARGE SCALE GENOMIC DNA]</scope>
    <source>
        <strain evidence="5">124861</strain>
    </source>
</reference>
<gene>
    <name evidence="4" type="ORF">BV912_04520</name>
</gene>